<dbReference type="STRING" id="745411.B3C1_13803"/>
<comment type="caution">
    <text evidence="4">The sequence shown here is derived from an EMBL/GenBank/DDBJ whole genome shotgun (WGS) entry which is preliminary data.</text>
</comment>
<evidence type="ECO:0000259" key="2">
    <source>
        <dbReference type="Pfam" id="PF04183"/>
    </source>
</evidence>
<dbReference type="AlphaFoldDB" id="K2J6S0"/>
<dbReference type="PATRIC" id="fig|745411.4.peg.2723"/>
<dbReference type="InterPro" id="IPR037455">
    <property type="entry name" value="LucA/IucC-like"/>
</dbReference>
<protein>
    <submittedName>
        <fullName evidence="4">IucA/IucC family protein</fullName>
    </submittedName>
</protein>
<gene>
    <name evidence="4" type="ORF">B3C1_13803</name>
</gene>
<dbReference type="InterPro" id="IPR007310">
    <property type="entry name" value="Aerobactin_biosyn_IucA/IucC_N"/>
</dbReference>
<dbReference type="Proteomes" id="UP000006755">
    <property type="component" value="Unassembled WGS sequence"/>
</dbReference>
<dbReference type="RefSeq" id="WP_008485565.1">
    <property type="nucleotide sequence ID" value="NZ_AMRI01000020.1"/>
</dbReference>
<dbReference type="PANTHER" id="PTHR34384">
    <property type="entry name" value="L-2,3-DIAMINOPROPANOATE--CITRATE LIGASE"/>
    <property type="match status" value="1"/>
</dbReference>
<organism evidence="4 5">
    <name type="scientific">Gallaecimonas xiamenensis 3-C-1</name>
    <dbReference type="NCBI Taxonomy" id="745411"/>
    <lineage>
        <taxon>Bacteria</taxon>
        <taxon>Pseudomonadati</taxon>
        <taxon>Pseudomonadota</taxon>
        <taxon>Gammaproteobacteria</taxon>
        <taxon>Enterobacterales</taxon>
        <taxon>Gallaecimonadaceae</taxon>
        <taxon>Gallaecimonas</taxon>
    </lineage>
</organism>
<reference evidence="4 5" key="1">
    <citation type="journal article" date="2012" name="J. Bacteriol.">
        <title>Genome Sequence of Gallaecimonas xiamenensis Type Strain 3-C-1.</title>
        <authorList>
            <person name="Lai Q."/>
            <person name="Wang L."/>
            <person name="Wang W."/>
            <person name="Shao Z."/>
        </authorList>
    </citation>
    <scope>NUCLEOTIDE SEQUENCE [LARGE SCALE GENOMIC DNA]</scope>
    <source>
        <strain evidence="4 5">3-C-1</strain>
    </source>
</reference>
<sequence length="555" mass="62137">MTAYQQAAASCFFNALLREWPHWTLIRAPEPQFVIRQGASRLCLPCRHFSQSGRHLIGYPLQLDDKAVSFDQALAWLLDHPELRALTDAPRSDAFFARVGQSTAQLRHSLEAAKDKGIFTRDLDFIGAESALVVGHSIHPCPKARDGFSETDNARYSPEGGQSFPLCWYQVRQERLHQSAPAGIDRDRLLAELAPPVTAQQGYSLLPCHPFQHRLWQQDPALAPLLAKGDLIYLGEDDGQWRATSSVRAIWHPKHPWMLKFSLSVRLTNSLRHLQPAEFARGATLCEVLAAGPLADLERRYPDFALLREPLGLGILDDQGQLLPQTMVLWRDNPFRGQGAQQVEVLATLLQDDPDKGLSRLAQRLYQQVDPQNQALLWFALFLEKAVEPLLYAQAEHGLLFGAHQQNIVLALDQGLPAKAWFRDCQGTGFTGLAQTRYGHLQPGFAEASQNLLADQMGTKLFSYYLIINATFNVISSLAGSGLGAEDDYLWQLKAFLKRLKLRNLSDPQVLDYLLTSPELWAKGNFRCALQGINENTMADPLALYHPMDNPLIAL</sequence>
<dbReference type="GO" id="GO:0016881">
    <property type="term" value="F:acid-amino acid ligase activity"/>
    <property type="evidence" value="ECO:0007669"/>
    <property type="project" value="UniProtKB-ARBA"/>
</dbReference>
<accession>K2J6S0</accession>
<dbReference type="eggNOG" id="COG4264">
    <property type="taxonomic scope" value="Bacteria"/>
</dbReference>
<dbReference type="Gene3D" id="1.10.510.40">
    <property type="match status" value="1"/>
</dbReference>
<name>K2J6S0_9GAMM</name>
<dbReference type="GO" id="GO:0019290">
    <property type="term" value="P:siderophore biosynthetic process"/>
    <property type="evidence" value="ECO:0007669"/>
    <property type="project" value="InterPro"/>
</dbReference>
<feature type="domain" description="Aerobactin siderophore biosynthesis IucA/IucC N-terminal" evidence="2">
    <location>
        <begin position="124"/>
        <end position="351"/>
    </location>
</feature>
<dbReference type="InterPro" id="IPR022770">
    <property type="entry name" value="IucA/IucC-like_C"/>
</dbReference>
<dbReference type="EMBL" id="AMRI01000020">
    <property type="protein sequence ID" value="EKE70617.1"/>
    <property type="molecule type" value="Genomic_DNA"/>
</dbReference>
<dbReference type="Pfam" id="PF04183">
    <property type="entry name" value="IucA_IucC"/>
    <property type="match status" value="1"/>
</dbReference>
<proteinExistence type="inferred from homology"/>
<keyword evidence="5" id="KW-1185">Reference proteome</keyword>
<dbReference type="PANTHER" id="PTHR34384:SF5">
    <property type="entry name" value="L-2,3-DIAMINOPROPANOATE--CITRATE LIGASE"/>
    <property type="match status" value="1"/>
</dbReference>
<evidence type="ECO:0000259" key="3">
    <source>
        <dbReference type="Pfam" id="PF06276"/>
    </source>
</evidence>
<dbReference type="Pfam" id="PF06276">
    <property type="entry name" value="FhuF"/>
    <property type="match status" value="1"/>
</dbReference>
<evidence type="ECO:0000313" key="4">
    <source>
        <dbReference type="EMBL" id="EKE70617.1"/>
    </source>
</evidence>
<evidence type="ECO:0000256" key="1">
    <source>
        <dbReference type="ARBA" id="ARBA00007832"/>
    </source>
</evidence>
<evidence type="ECO:0000313" key="5">
    <source>
        <dbReference type="Proteomes" id="UP000006755"/>
    </source>
</evidence>
<comment type="similarity">
    <text evidence="1">Belongs to the IucA/IucC family.</text>
</comment>
<dbReference type="Gene3D" id="6.10.250.3370">
    <property type="match status" value="1"/>
</dbReference>
<feature type="domain" description="Aerobactin siderophore biosynthesis IucA/IucC-like C-terminal" evidence="3">
    <location>
        <begin position="377"/>
        <end position="536"/>
    </location>
</feature>